<dbReference type="PANTHER" id="PTHR28004">
    <property type="entry name" value="ZGC:162816-RELATED"/>
    <property type="match status" value="1"/>
</dbReference>
<comment type="caution">
    <text evidence="4">The sequence shown here is derived from an EMBL/GenBank/DDBJ whole genome shotgun (WGS) entry which is preliminary data.</text>
</comment>
<dbReference type="Gene3D" id="2.40.37.20">
    <property type="entry name" value="D-serine dehydratase-like domain"/>
    <property type="match status" value="1"/>
</dbReference>
<dbReference type="Pfam" id="PF01168">
    <property type="entry name" value="Ala_racemase_N"/>
    <property type="match status" value="1"/>
</dbReference>
<sequence length="372" mass="41702">MTNDTAWYTLNNSYELDTPSLVVYKDRIAGNIRQMIQIAGGPDRLYVHVKTTKTPEVVQMLLAAGITKFKCATIAEAEMVAQAGGKHLIIAHQLVGPKIERLIRLRQQYPAVFMASLLDDADNARLHNQLFGEHGLVADVFIDINNGMDRSGHLLDAELLPFYQLLQTLSNVRSHGLHVYDGHIRDANFADRQRTIDQGFMDVAVFLETLEANDLPKPMVIAGGTPAFTAHALRADTYCSPGTCVFWDWGYGDQLTEQPFNYAALLLTRVISKPKQGLVAIDLGHKGVAAENPIDKRVRFLNLTGYELLSQSEEHGVLQVEDWDALQVGDLLYGVPYHICPTVNLYEELYVAENQEVRETWQVTARKRRITV</sequence>
<dbReference type="InterPro" id="IPR029066">
    <property type="entry name" value="PLP-binding_barrel"/>
</dbReference>
<gene>
    <name evidence="4" type="ORF">BN8_01257</name>
</gene>
<protein>
    <submittedName>
        <fullName evidence="4">Alanine racemase domain protein</fullName>
    </submittedName>
</protein>
<dbReference type="InterPro" id="IPR001608">
    <property type="entry name" value="Ala_racemase_N"/>
</dbReference>
<dbReference type="RefSeq" id="WP_009280855.1">
    <property type="nucleotide sequence ID" value="NZ_CAIT01000005.1"/>
</dbReference>
<evidence type="ECO:0000313" key="4">
    <source>
        <dbReference type="EMBL" id="CCH52271.1"/>
    </source>
</evidence>
<dbReference type="InterPro" id="IPR026956">
    <property type="entry name" value="D-ser_dehydrat-like_dom"/>
</dbReference>
<dbReference type="PANTHER" id="PTHR28004:SF2">
    <property type="entry name" value="D-SERINE DEHYDRATASE"/>
    <property type="match status" value="1"/>
</dbReference>
<dbReference type="Gene3D" id="3.20.20.10">
    <property type="entry name" value="Alanine racemase"/>
    <property type="match status" value="1"/>
</dbReference>
<accession>I2GEE6</accession>
<dbReference type="EMBL" id="CAIT01000005">
    <property type="protein sequence ID" value="CCH52271.1"/>
    <property type="molecule type" value="Genomic_DNA"/>
</dbReference>
<dbReference type="SMART" id="SM01119">
    <property type="entry name" value="D-ser_dehydrat"/>
    <property type="match status" value="1"/>
</dbReference>
<organism evidence="4 5">
    <name type="scientific">Fibrisoma limi BUZ 3</name>
    <dbReference type="NCBI Taxonomy" id="1185876"/>
    <lineage>
        <taxon>Bacteria</taxon>
        <taxon>Pseudomonadati</taxon>
        <taxon>Bacteroidota</taxon>
        <taxon>Cytophagia</taxon>
        <taxon>Cytophagales</taxon>
        <taxon>Spirosomataceae</taxon>
        <taxon>Fibrisoma</taxon>
    </lineage>
</organism>
<evidence type="ECO:0000256" key="1">
    <source>
        <dbReference type="ARBA" id="ARBA00005323"/>
    </source>
</evidence>
<keyword evidence="2" id="KW-0456">Lyase</keyword>
<reference evidence="4 5" key="1">
    <citation type="journal article" date="2012" name="J. Bacteriol.">
        <title>Genome Sequence of the Filamentous Bacterium Fibrisoma limi BUZ 3T.</title>
        <authorList>
            <person name="Filippini M."/>
            <person name="Qi W."/>
            <person name="Jaenicke S."/>
            <person name="Goesmann A."/>
            <person name="Smits T.H."/>
            <person name="Bagheri H.C."/>
        </authorList>
    </citation>
    <scope>NUCLEOTIDE SEQUENCE [LARGE SCALE GENOMIC DNA]</scope>
    <source>
        <strain evidence="5">BUZ 3T</strain>
    </source>
</reference>
<keyword evidence="5" id="KW-1185">Reference proteome</keyword>
<evidence type="ECO:0000313" key="5">
    <source>
        <dbReference type="Proteomes" id="UP000009309"/>
    </source>
</evidence>
<dbReference type="OrthoDB" id="9788869at2"/>
<dbReference type="InterPro" id="IPR051466">
    <property type="entry name" value="D-amino_acid_metab_enzyme"/>
</dbReference>
<dbReference type="InterPro" id="IPR042208">
    <property type="entry name" value="D-ser_dehydrat-like_sf"/>
</dbReference>
<dbReference type="Pfam" id="PF14031">
    <property type="entry name" value="D-ser_dehydrat"/>
    <property type="match status" value="1"/>
</dbReference>
<dbReference type="SUPFAM" id="SSF51419">
    <property type="entry name" value="PLP-binding barrel"/>
    <property type="match status" value="1"/>
</dbReference>
<evidence type="ECO:0000256" key="2">
    <source>
        <dbReference type="ARBA" id="ARBA00023239"/>
    </source>
</evidence>
<dbReference type="GO" id="GO:0008721">
    <property type="term" value="F:D-serine ammonia-lyase activity"/>
    <property type="evidence" value="ECO:0007669"/>
    <property type="project" value="TreeGrafter"/>
</dbReference>
<proteinExistence type="inferred from homology"/>
<comment type="similarity">
    <text evidence="1">Belongs to the DSD1 family.</text>
</comment>
<dbReference type="STRING" id="1185876.BN8_01257"/>
<dbReference type="GO" id="GO:0036088">
    <property type="term" value="P:D-serine catabolic process"/>
    <property type="evidence" value="ECO:0007669"/>
    <property type="project" value="TreeGrafter"/>
</dbReference>
<dbReference type="eggNOG" id="COG3616">
    <property type="taxonomic scope" value="Bacteria"/>
</dbReference>
<dbReference type="CDD" id="cd06821">
    <property type="entry name" value="PLPDE_III_D-TA"/>
    <property type="match status" value="1"/>
</dbReference>
<dbReference type="AlphaFoldDB" id="I2GEE6"/>
<evidence type="ECO:0000259" key="3">
    <source>
        <dbReference type="SMART" id="SM01119"/>
    </source>
</evidence>
<feature type="domain" description="D-serine dehydratase-like" evidence="3">
    <location>
        <begin position="263"/>
        <end position="353"/>
    </location>
</feature>
<name>I2GEE6_9BACT</name>
<dbReference type="Proteomes" id="UP000009309">
    <property type="component" value="Unassembled WGS sequence"/>
</dbReference>